<dbReference type="PANTHER" id="PTHR22977">
    <property type="entry name" value="COX ASSEMBLY MITOCHONDRIAL PROTEIN"/>
    <property type="match status" value="1"/>
</dbReference>
<evidence type="ECO:0000256" key="4">
    <source>
        <dbReference type="RuleBase" id="RU364104"/>
    </source>
</evidence>
<dbReference type="GO" id="GO:0005743">
    <property type="term" value="C:mitochondrial inner membrane"/>
    <property type="evidence" value="ECO:0007669"/>
    <property type="project" value="UniProtKB-SubCell"/>
</dbReference>
<keyword evidence="2 4" id="KW-0496">Mitochondrion</keyword>
<dbReference type="KEGG" id="zmk:HG535_0A08010"/>
<dbReference type="RefSeq" id="XP_037142584.1">
    <property type="nucleotide sequence ID" value="XM_037286689.1"/>
</dbReference>
<proteinExistence type="inferred from homology"/>
<evidence type="ECO:0000256" key="2">
    <source>
        <dbReference type="ARBA" id="ARBA00023128"/>
    </source>
</evidence>
<keyword evidence="4" id="KW-0999">Mitochondrion inner membrane</keyword>
<organism evidence="5 6">
    <name type="scientific">Zygotorulaspora mrakii</name>
    <name type="common">Zygosaccharomyces mrakii</name>
    <dbReference type="NCBI Taxonomy" id="42260"/>
    <lineage>
        <taxon>Eukaryota</taxon>
        <taxon>Fungi</taxon>
        <taxon>Dikarya</taxon>
        <taxon>Ascomycota</taxon>
        <taxon>Saccharomycotina</taxon>
        <taxon>Saccharomycetes</taxon>
        <taxon>Saccharomycetales</taxon>
        <taxon>Saccharomycetaceae</taxon>
        <taxon>Zygotorulaspora</taxon>
    </lineage>
</organism>
<dbReference type="GeneID" id="59234493"/>
<reference evidence="5 6" key="1">
    <citation type="submission" date="2020-07" db="EMBL/GenBank/DDBJ databases">
        <title>The yeast mating-type switching endonuclease HO is a domesticated member of an unorthodox homing genetic element family.</title>
        <authorList>
            <person name="Coughlan A.Y."/>
            <person name="Lombardi L."/>
            <person name="Braun-Galleani S."/>
            <person name="Martos A.R."/>
            <person name="Galeote V."/>
            <person name="Bigey F."/>
            <person name="Dequin S."/>
            <person name="Byrne K.P."/>
            <person name="Wolfe K.H."/>
        </authorList>
    </citation>
    <scope>NUCLEOTIDE SEQUENCE [LARGE SCALE GENOMIC DNA]</scope>
    <source>
        <strain evidence="5 6">NRRL Y-6702</strain>
    </source>
</reference>
<dbReference type="EMBL" id="CP058604">
    <property type="protein sequence ID" value="QLG70856.1"/>
    <property type="molecule type" value="Genomic_DNA"/>
</dbReference>
<keyword evidence="4" id="KW-0472">Membrane</keyword>
<comment type="similarity">
    <text evidence="1 4">Belongs to the CMC family.</text>
</comment>
<sequence>MHPQLEAQRFNSCYDFIQALDKCHHQEYYKRVFGLCNNEKDALTKCLHDARLATEREFILKRKEARKELEQKWKKMDEEEYGEEAILKKIIERHHAKISQAKDPK</sequence>
<keyword evidence="6" id="KW-1185">Reference proteome</keyword>
<dbReference type="AlphaFoldDB" id="A0A7H9AX21"/>
<dbReference type="InterPro" id="IPR013892">
    <property type="entry name" value="Cyt_c_biogenesis_Cmc1-like"/>
</dbReference>
<dbReference type="PANTHER" id="PTHR22977:SF1">
    <property type="entry name" value="COX ASSEMBLY MITOCHONDRIAL PROTEIN 2 HOMOLOG"/>
    <property type="match status" value="1"/>
</dbReference>
<comment type="subcellular location">
    <subcellularLocation>
        <location evidence="4">Mitochondrion inner membrane</location>
    </subcellularLocation>
</comment>
<dbReference type="Proteomes" id="UP000509704">
    <property type="component" value="Chromosome 1"/>
</dbReference>
<accession>A0A7H9AX21</accession>
<evidence type="ECO:0000313" key="6">
    <source>
        <dbReference type="Proteomes" id="UP000509704"/>
    </source>
</evidence>
<evidence type="ECO:0000256" key="3">
    <source>
        <dbReference type="ARBA" id="ARBA00023157"/>
    </source>
</evidence>
<comment type="function">
    <text evidence="4">Required for mitochondrial cytochrome c oxidase (COX) assembly and respiration.</text>
</comment>
<evidence type="ECO:0000313" key="5">
    <source>
        <dbReference type="EMBL" id="QLG70856.1"/>
    </source>
</evidence>
<keyword evidence="3" id="KW-1015">Disulfide bond</keyword>
<evidence type="ECO:0000256" key="1">
    <source>
        <dbReference type="ARBA" id="ARBA00007347"/>
    </source>
</evidence>
<dbReference type="PROSITE" id="PS51808">
    <property type="entry name" value="CHCH"/>
    <property type="match status" value="1"/>
</dbReference>
<dbReference type="OrthoDB" id="532630at2759"/>
<dbReference type="Pfam" id="PF08583">
    <property type="entry name" value="Cmc1"/>
    <property type="match status" value="1"/>
</dbReference>
<name>A0A7H9AX21_ZYGMR</name>
<protein>
    <recommendedName>
        <fullName evidence="4">COX assembly mitochondrial protein</fullName>
    </recommendedName>
</protein>
<keyword evidence="4" id="KW-0143">Chaperone</keyword>
<gene>
    <name evidence="5" type="ORF">HG535_0A08010</name>
</gene>